<dbReference type="GO" id="GO:0008270">
    <property type="term" value="F:zinc ion binding"/>
    <property type="evidence" value="ECO:0007669"/>
    <property type="project" value="UniProtKB-KW"/>
</dbReference>
<reference evidence="4 5" key="1">
    <citation type="journal article" date="2016" name="Fungal Biol.">
        <title>The genome of Xylona heveae provides a window into fungal endophytism.</title>
        <authorList>
            <person name="Gazis R."/>
            <person name="Kuo A."/>
            <person name="Riley R."/>
            <person name="LaButti K."/>
            <person name="Lipzen A."/>
            <person name="Lin J."/>
            <person name="Amirebrahimi M."/>
            <person name="Hesse C.N."/>
            <person name="Spatafora J.W."/>
            <person name="Henrissat B."/>
            <person name="Hainaut M."/>
            <person name="Grigoriev I.V."/>
            <person name="Hibbett D.S."/>
        </authorList>
    </citation>
    <scope>NUCLEOTIDE SEQUENCE [LARGE SCALE GENOMIC DNA]</scope>
    <source>
        <strain evidence="4 5">TC161</strain>
    </source>
</reference>
<feature type="compositionally biased region" description="Polar residues" evidence="2">
    <location>
        <begin position="1"/>
        <end position="13"/>
    </location>
</feature>
<dbReference type="OrthoDB" id="5431222at2759"/>
<evidence type="ECO:0000259" key="3">
    <source>
        <dbReference type="PROSITE" id="PS50158"/>
    </source>
</evidence>
<proteinExistence type="predicted"/>
<feature type="compositionally biased region" description="Basic and acidic residues" evidence="2">
    <location>
        <begin position="678"/>
        <end position="702"/>
    </location>
</feature>
<keyword evidence="1" id="KW-0862">Zinc</keyword>
<feature type="region of interest" description="Disordered" evidence="2">
    <location>
        <begin position="489"/>
        <end position="719"/>
    </location>
</feature>
<feature type="compositionally biased region" description="Polar residues" evidence="2">
    <location>
        <begin position="217"/>
        <end position="239"/>
    </location>
</feature>
<evidence type="ECO:0000313" key="5">
    <source>
        <dbReference type="Proteomes" id="UP000076632"/>
    </source>
</evidence>
<dbReference type="RefSeq" id="XP_018188751.1">
    <property type="nucleotide sequence ID" value="XM_018328903.1"/>
</dbReference>
<dbReference type="GO" id="GO:0003676">
    <property type="term" value="F:nucleic acid binding"/>
    <property type="evidence" value="ECO:0007669"/>
    <property type="project" value="InterPro"/>
</dbReference>
<evidence type="ECO:0000256" key="2">
    <source>
        <dbReference type="SAM" id="MobiDB-lite"/>
    </source>
</evidence>
<feature type="region of interest" description="Disordered" evidence="2">
    <location>
        <begin position="1"/>
        <end position="67"/>
    </location>
</feature>
<dbReference type="InterPro" id="IPR036875">
    <property type="entry name" value="Znf_CCHC_sf"/>
</dbReference>
<feature type="compositionally biased region" description="Basic and acidic residues" evidence="2">
    <location>
        <begin position="623"/>
        <end position="634"/>
    </location>
</feature>
<feature type="compositionally biased region" description="Basic and acidic residues" evidence="2">
    <location>
        <begin position="547"/>
        <end position="560"/>
    </location>
</feature>
<organism evidence="4 5">
    <name type="scientific">Xylona heveae (strain CBS 132557 / TC161)</name>
    <dbReference type="NCBI Taxonomy" id="1328760"/>
    <lineage>
        <taxon>Eukaryota</taxon>
        <taxon>Fungi</taxon>
        <taxon>Dikarya</taxon>
        <taxon>Ascomycota</taxon>
        <taxon>Pezizomycotina</taxon>
        <taxon>Xylonomycetes</taxon>
        <taxon>Xylonales</taxon>
        <taxon>Xylonaceae</taxon>
        <taxon>Xylona</taxon>
    </lineage>
</organism>
<accession>A0A165HA18</accession>
<dbReference type="SUPFAM" id="SSF57756">
    <property type="entry name" value="Retrovirus zinc finger-like domains"/>
    <property type="match status" value="1"/>
</dbReference>
<dbReference type="STRING" id="1328760.A0A165HA18"/>
<dbReference type="Proteomes" id="UP000076632">
    <property type="component" value="Unassembled WGS sequence"/>
</dbReference>
<feature type="compositionally biased region" description="Basic residues" evidence="2">
    <location>
        <begin position="578"/>
        <end position="594"/>
    </location>
</feature>
<dbReference type="AlphaFoldDB" id="A0A165HA18"/>
<dbReference type="GeneID" id="28894040"/>
<feature type="compositionally biased region" description="Polar residues" evidence="2">
    <location>
        <begin position="42"/>
        <end position="67"/>
    </location>
</feature>
<keyword evidence="5" id="KW-1185">Reference proteome</keyword>
<dbReference type="PROSITE" id="PS50158">
    <property type="entry name" value="ZF_CCHC"/>
    <property type="match status" value="1"/>
</dbReference>
<dbReference type="Gene3D" id="4.10.60.10">
    <property type="entry name" value="Zinc finger, CCHC-type"/>
    <property type="match status" value="1"/>
</dbReference>
<feature type="domain" description="CCHC-type" evidence="3">
    <location>
        <begin position="67"/>
        <end position="82"/>
    </location>
</feature>
<protein>
    <recommendedName>
        <fullName evidence="3">CCHC-type domain-containing protein</fullName>
    </recommendedName>
</protein>
<feature type="region of interest" description="Disordered" evidence="2">
    <location>
        <begin position="155"/>
        <end position="286"/>
    </location>
</feature>
<evidence type="ECO:0000256" key="1">
    <source>
        <dbReference type="PROSITE-ProRule" id="PRU00047"/>
    </source>
</evidence>
<dbReference type="InParanoid" id="A0A165HA18"/>
<gene>
    <name evidence="4" type="ORF">L228DRAFT_106134</name>
</gene>
<dbReference type="InterPro" id="IPR001878">
    <property type="entry name" value="Znf_CCHC"/>
</dbReference>
<feature type="compositionally biased region" description="Low complexity" evidence="2">
    <location>
        <begin position="260"/>
        <end position="275"/>
    </location>
</feature>
<dbReference type="EMBL" id="KV407457">
    <property type="protein sequence ID" value="KZF23196.1"/>
    <property type="molecule type" value="Genomic_DNA"/>
</dbReference>
<keyword evidence="1" id="KW-0863">Zinc-finger</keyword>
<keyword evidence="1" id="KW-0479">Metal-binding</keyword>
<dbReference type="SMART" id="SM00343">
    <property type="entry name" value="ZnF_C2HC"/>
    <property type="match status" value="1"/>
</dbReference>
<name>A0A165HA18_XYLHT</name>
<sequence>MATSTHSSQQSFPIASGSPPSGEAFHQHPTKSNPYATPPSPQTSGYQSFSHGQRNSGQQAVAGSQSCFNCGAPDHWAQFCPEPRRAVPFGAVNQSNVPRPPKHRKFSAPSFAQHPVPYYGYPPQYGPHYGSAYPTAMPHAYPQAAPYAVPPTPISAHGQEPPQWPQQPSSYYHGAFTAGQSYPVGPYGPPTPATPSEHQHQSPWSTHGPPIHPNAFPHSTHQPSQATDVLTNPINSSGQARMMHGSDRSSVTSHQEPHHSISSSSGNSASSHSVSVEPRPGSGERYICTPVSASQIEHPAANSEPAVDSEIFDLEWEQTLFDSARQIQNRIVNPARAVNITMPGSLIEMEDDLEPYLLEPRSSSAEDSCLSRLIREVAKAGFPSFKETPSWQDRSDDPIFFIFPDVDEFIPLSAFRAFHGMYGYQKEPEKHYEESECHYVSSPSPQTPNEFATVREVKNDDAHLFQNCSTPSDEGKQVDEPLDSRNEAKYQHGREGTPPCEESRLSPQGYDTEGDQDWEFSRHHVRPERKPFMGNMRAASRPSRFSESCRRETQLHDRKPLNLANRRFSDDRYNSRSYRSRVKRSPPRHDRYHRVPNGEKLPPRKASFSTNSGPPKRRYSHARRYEDSLDKFDEGSPPLRRHSLEGGPPSTKRKLSHGHNGVASRAERSPPPSSARKRSYDQRDEPDARPDKPIRQEDDVTPRLKKRQPKVAEAFSRRW</sequence>
<evidence type="ECO:0000313" key="4">
    <source>
        <dbReference type="EMBL" id="KZF23196.1"/>
    </source>
</evidence>